<accession>A0A5N6P9P7</accession>
<sequence>MGFGVFGKRRTTSVDCEEDEEQHVYGEQMDTMMESEQEGNEDEHLQDFARDLQHVLLILNFLVFQILPQEVRNMYACIPSRGYTYSGMDACQSQYTRPECRHTMTNVGKRKDLEMGVTNNDLEMCRHRRITLVSY</sequence>
<organism evidence="1 2">
    <name type="scientific">Mikania micrantha</name>
    <name type="common">bitter vine</name>
    <dbReference type="NCBI Taxonomy" id="192012"/>
    <lineage>
        <taxon>Eukaryota</taxon>
        <taxon>Viridiplantae</taxon>
        <taxon>Streptophyta</taxon>
        <taxon>Embryophyta</taxon>
        <taxon>Tracheophyta</taxon>
        <taxon>Spermatophyta</taxon>
        <taxon>Magnoliopsida</taxon>
        <taxon>eudicotyledons</taxon>
        <taxon>Gunneridae</taxon>
        <taxon>Pentapetalae</taxon>
        <taxon>asterids</taxon>
        <taxon>campanulids</taxon>
        <taxon>Asterales</taxon>
        <taxon>Asteraceae</taxon>
        <taxon>Asteroideae</taxon>
        <taxon>Heliantheae alliance</taxon>
        <taxon>Eupatorieae</taxon>
        <taxon>Mikania</taxon>
    </lineage>
</organism>
<proteinExistence type="predicted"/>
<evidence type="ECO:0000313" key="1">
    <source>
        <dbReference type="EMBL" id="KAD6118763.1"/>
    </source>
</evidence>
<dbReference type="AlphaFoldDB" id="A0A5N6P9P7"/>
<keyword evidence="2" id="KW-1185">Reference proteome</keyword>
<evidence type="ECO:0000313" key="2">
    <source>
        <dbReference type="Proteomes" id="UP000326396"/>
    </source>
</evidence>
<reference evidence="1 2" key="1">
    <citation type="submission" date="2019-05" db="EMBL/GenBank/DDBJ databases">
        <title>Mikania micrantha, genome provides insights into the molecular mechanism of rapid growth.</title>
        <authorList>
            <person name="Liu B."/>
        </authorList>
    </citation>
    <scope>NUCLEOTIDE SEQUENCE [LARGE SCALE GENOMIC DNA]</scope>
    <source>
        <strain evidence="1">NLD-2019</strain>
        <tissue evidence="1">Leaf</tissue>
    </source>
</reference>
<protein>
    <submittedName>
        <fullName evidence="1">Uncharacterized protein</fullName>
    </submittedName>
</protein>
<comment type="caution">
    <text evidence="1">The sequence shown here is derived from an EMBL/GenBank/DDBJ whole genome shotgun (WGS) entry which is preliminary data.</text>
</comment>
<dbReference type="EMBL" id="SZYD01000005">
    <property type="protein sequence ID" value="KAD6118763.1"/>
    <property type="molecule type" value="Genomic_DNA"/>
</dbReference>
<gene>
    <name evidence="1" type="ORF">E3N88_10034</name>
</gene>
<name>A0A5N6P9P7_9ASTR</name>
<dbReference type="Proteomes" id="UP000326396">
    <property type="component" value="Linkage Group LG13"/>
</dbReference>